<comment type="caution">
    <text evidence="2">The sequence shown here is derived from an EMBL/GenBank/DDBJ whole genome shotgun (WGS) entry which is preliminary data.</text>
</comment>
<dbReference type="Pfam" id="PF20092">
    <property type="entry name" value="DUF6483"/>
    <property type="match status" value="1"/>
</dbReference>
<feature type="region of interest" description="Disordered" evidence="1">
    <location>
        <begin position="186"/>
        <end position="220"/>
    </location>
</feature>
<dbReference type="RefSeq" id="WP_185139885.1">
    <property type="nucleotide sequence ID" value="NZ_BORM01000004.1"/>
</dbReference>
<gene>
    <name evidence="2" type="ORF">H7B90_31565</name>
</gene>
<dbReference type="AlphaFoldDB" id="A0A841U5I7"/>
<evidence type="ECO:0000313" key="3">
    <source>
        <dbReference type="Proteomes" id="UP000553776"/>
    </source>
</evidence>
<sequence length="220" mass="25079">MFDRDYMMRMISQMAAAMGRVMGLKEQKKHEEALLEIDEFLSKELRMRTRLALGLSDEDLVQMLSVGGTPNYESVAIVAAFLQEEGDILSETGRTADAVPRFEKALRLMLYVLRGNGPIKGFDLEERAERLLGNLAPFETSAETKRAVWGWRESEGRFADAEDLLYELYDQQGVTPDEGRSFYERLERKSDSELEDGGLPRPELREGRRQWDTLAGETTS</sequence>
<dbReference type="InterPro" id="IPR045507">
    <property type="entry name" value="DUF6483"/>
</dbReference>
<proteinExistence type="predicted"/>
<dbReference type="Proteomes" id="UP000553776">
    <property type="component" value="Unassembled WGS sequence"/>
</dbReference>
<accession>A0A841U5I7</accession>
<evidence type="ECO:0000313" key="2">
    <source>
        <dbReference type="EMBL" id="MBB6695937.1"/>
    </source>
</evidence>
<dbReference type="EMBL" id="JACJVR010000150">
    <property type="protein sequence ID" value="MBB6695937.1"/>
    <property type="molecule type" value="Genomic_DNA"/>
</dbReference>
<organism evidence="2 3">
    <name type="scientific">Cohnella xylanilytica</name>
    <dbReference type="NCBI Taxonomy" id="557555"/>
    <lineage>
        <taxon>Bacteria</taxon>
        <taxon>Bacillati</taxon>
        <taxon>Bacillota</taxon>
        <taxon>Bacilli</taxon>
        <taxon>Bacillales</taxon>
        <taxon>Paenibacillaceae</taxon>
        <taxon>Cohnella</taxon>
    </lineage>
</organism>
<protein>
    <recommendedName>
        <fullName evidence="4">Tetratricopeptide repeat protein</fullName>
    </recommendedName>
</protein>
<evidence type="ECO:0000256" key="1">
    <source>
        <dbReference type="SAM" id="MobiDB-lite"/>
    </source>
</evidence>
<name>A0A841U5I7_9BACL</name>
<feature type="compositionally biased region" description="Basic and acidic residues" evidence="1">
    <location>
        <begin position="202"/>
        <end position="211"/>
    </location>
</feature>
<keyword evidence="3" id="KW-1185">Reference proteome</keyword>
<reference evidence="2 3" key="1">
    <citation type="submission" date="2020-08" db="EMBL/GenBank/DDBJ databases">
        <title>Cohnella phylogeny.</title>
        <authorList>
            <person name="Dunlap C."/>
        </authorList>
    </citation>
    <scope>NUCLEOTIDE SEQUENCE [LARGE SCALE GENOMIC DNA]</scope>
    <source>
        <strain evidence="2 3">DSM 25239</strain>
    </source>
</reference>
<evidence type="ECO:0008006" key="4">
    <source>
        <dbReference type="Google" id="ProtNLM"/>
    </source>
</evidence>